<evidence type="ECO:0000256" key="1">
    <source>
        <dbReference type="SAM" id="MobiDB-lite"/>
    </source>
</evidence>
<feature type="region of interest" description="Disordered" evidence="1">
    <location>
        <begin position="434"/>
        <end position="476"/>
    </location>
</feature>
<protein>
    <recommendedName>
        <fullName evidence="2">Transposase IS701-like DDE domain-containing protein</fullName>
    </recommendedName>
</protein>
<evidence type="ECO:0000313" key="3">
    <source>
        <dbReference type="EMBL" id="KKL71138.1"/>
    </source>
</evidence>
<name>A0A0F9EAP6_9ZZZZ</name>
<feature type="domain" description="Transposase IS701-like DDE" evidence="2">
    <location>
        <begin position="17"/>
        <end position="269"/>
    </location>
</feature>
<organism evidence="3">
    <name type="scientific">marine sediment metagenome</name>
    <dbReference type="NCBI Taxonomy" id="412755"/>
    <lineage>
        <taxon>unclassified sequences</taxon>
        <taxon>metagenomes</taxon>
        <taxon>ecological metagenomes</taxon>
    </lineage>
</organism>
<evidence type="ECO:0000259" key="2">
    <source>
        <dbReference type="Pfam" id="PF13546"/>
    </source>
</evidence>
<dbReference type="AlphaFoldDB" id="A0A0F9EAP6"/>
<accession>A0A0F9EAP6</accession>
<gene>
    <name evidence="3" type="ORF">LCGC14_2097920</name>
</gene>
<feature type="compositionally biased region" description="Basic residues" evidence="1">
    <location>
        <begin position="450"/>
        <end position="465"/>
    </location>
</feature>
<dbReference type="EMBL" id="LAZR01025678">
    <property type="protein sequence ID" value="KKL71138.1"/>
    <property type="molecule type" value="Genomic_DNA"/>
</dbReference>
<dbReference type="InterPro" id="IPR038721">
    <property type="entry name" value="IS701-like_DDE_dom"/>
</dbReference>
<comment type="caution">
    <text evidence="3">The sequence shown here is derived from an EMBL/GenBank/DDBJ whole genome shotgun (WGS) entry which is preliminary data.</text>
</comment>
<proteinExistence type="predicted"/>
<sequence length="476" mass="55402">MDITQHTTTLEQFRYTLYQNLNNRADTLMDLLDAMCSVPDARSVVEYSLAACFPRSYSTIFKAVDEMNLGEMWLPYRMEPYLPSPKIWPFWLLMVDVTPAPRQYAHTLEDRGMVYKPEVVKGKLPVTIGHQYSTVALGLEPEAGVASSWVLPLLSERVATDEDKEMVGAGQIELLLKDDKLPFGQELTVEVGDTSYSKPAYLHVHRKFPNLVTVARVRGNRTFYHQYVPTEEEMENPGPGHPTWYGERFSLSDSETWTEPDETHTQWETSRRGKVYRAPRAPEIQVWHNLLMKGKNKPERLPMHEHPFTLVRIVRYDEEGNEAFKHPLWLIVMGQRRHELTLEHIHQAYTSRFDEEHFFRFGKQKLLLADFQTPEVEREENWWNLVHIAYAQLWMARHVADALPRPWERNLPAMKQRLISPTLVQRDFARIIRQLGTPAHPPKPRGVSPGRRKGMRLPKRPRQKVVVKSQNTAQVA</sequence>
<dbReference type="Pfam" id="PF13546">
    <property type="entry name" value="DDE_5"/>
    <property type="match status" value="1"/>
</dbReference>
<reference evidence="3" key="1">
    <citation type="journal article" date="2015" name="Nature">
        <title>Complex archaea that bridge the gap between prokaryotes and eukaryotes.</title>
        <authorList>
            <person name="Spang A."/>
            <person name="Saw J.H."/>
            <person name="Jorgensen S.L."/>
            <person name="Zaremba-Niedzwiedzka K."/>
            <person name="Martijn J."/>
            <person name="Lind A.E."/>
            <person name="van Eijk R."/>
            <person name="Schleper C."/>
            <person name="Guy L."/>
            <person name="Ettema T.J."/>
        </authorList>
    </citation>
    <scope>NUCLEOTIDE SEQUENCE</scope>
</reference>